<dbReference type="AlphaFoldDB" id="A0A1L8HQL5"/>
<evidence type="ECO:0000313" key="2">
    <source>
        <dbReference type="Proteomes" id="UP000186698"/>
    </source>
</evidence>
<reference evidence="3" key="1">
    <citation type="submission" date="2025-08" db="UniProtKB">
        <authorList>
            <consortium name="RefSeq"/>
        </authorList>
    </citation>
    <scope>IDENTIFICATION</scope>
    <source>
        <strain evidence="3">J_2021</strain>
        <tissue evidence="3">Erythrocytes</tissue>
    </source>
</reference>
<dbReference type="KEGG" id="xla:108705565"/>
<evidence type="ECO:0000313" key="3">
    <source>
        <dbReference type="RefSeq" id="XP_018097950.1"/>
    </source>
</evidence>
<name>A0A1L8HQL5_XENLA</name>
<keyword evidence="2" id="KW-1185">Reference proteome</keyword>
<sequence length="200" mass="23054">MDCNPRVSLAFLYKNDPFYSLCLSDLMRAPRGVSNQFMKEQRNLTESLKRIDCCQMSRIGQLNEEKRQFAMLMKRRLTPRSSMLVSLPRERDSKRTFSTKTFRDLTSGKSSIESCETVSTVSSYRTGSTTSKSLNNFEGKKQRNQTSHLPVRREYSTNILQEKRCQYGETAQLLVRSESCFPRLPSKNISEAFLTTRGNS</sequence>
<protein>
    <submittedName>
        <fullName evidence="3">Uncharacterized protein LOC108705565</fullName>
    </submittedName>
</protein>
<dbReference type="Bgee" id="108705565">
    <property type="expression patterns" value="Expressed in neurula embryo and 18 other cell types or tissues"/>
</dbReference>
<dbReference type="RefSeq" id="XP_018097950.1">
    <property type="nucleotide sequence ID" value="XM_018242461.2"/>
</dbReference>
<dbReference type="OrthoDB" id="8752803at2759"/>
<proteinExistence type="predicted"/>
<dbReference type="Proteomes" id="UP000186698">
    <property type="component" value="Chromosome 1S"/>
</dbReference>
<dbReference type="GeneID" id="108705565"/>
<evidence type="ECO:0000256" key="1">
    <source>
        <dbReference type="SAM" id="MobiDB-lite"/>
    </source>
</evidence>
<gene>
    <name evidence="3" type="primary">LOC108705565</name>
</gene>
<feature type="region of interest" description="Disordered" evidence="1">
    <location>
        <begin position="126"/>
        <end position="147"/>
    </location>
</feature>
<dbReference type="PaxDb" id="8355-A0A1L8HQL5"/>
<accession>A0A1L8HQL5</accession>
<feature type="compositionally biased region" description="Polar residues" evidence="1">
    <location>
        <begin position="126"/>
        <end position="136"/>
    </location>
</feature>
<organism evidence="2 3">
    <name type="scientific">Xenopus laevis</name>
    <name type="common">African clawed frog</name>
    <dbReference type="NCBI Taxonomy" id="8355"/>
    <lineage>
        <taxon>Eukaryota</taxon>
        <taxon>Metazoa</taxon>
        <taxon>Chordata</taxon>
        <taxon>Craniata</taxon>
        <taxon>Vertebrata</taxon>
        <taxon>Euteleostomi</taxon>
        <taxon>Amphibia</taxon>
        <taxon>Batrachia</taxon>
        <taxon>Anura</taxon>
        <taxon>Pipoidea</taxon>
        <taxon>Pipidae</taxon>
        <taxon>Xenopodinae</taxon>
        <taxon>Xenopus</taxon>
        <taxon>Xenopus</taxon>
    </lineage>
</organism>